<sequence>MIISVGEEEIAPLLEPNFGQILPLILFLVFIINVLDARGDGYLLQINTEGGVRELYGECCSTKRCYTLDNRRAKFNERFVKFDQFNAL</sequence>
<protein>
    <submittedName>
        <fullName evidence="2">Uncharacterized protein</fullName>
    </submittedName>
</protein>
<gene>
    <name evidence="2" type="ORF">CSAL01_03495</name>
</gene>
<evidence type="ECO:0000256" key="1">
    <source>
        <dbReference type="SAM" id="Phobius"/>
    </source>
</evidence>
<keyword evidence="1" id="KW-0812">Transmembrane</keyword>
<organism evidence="2 3">
    <name type="scientific">Colletotrichum salicis</name>
    <dbReference type="NCBI Taxonomy" id="1209931"/>
    <lineage>
        <taxon>Eukaryota</taxon>
        <taxon>Fungi</taxon>
        <taxon>Dikarya</taxon>
        <taxon>Ascomycota</taxon>
        <taxon>Pezizomycotina</taxon>
        <taxon>Sordariomycetes</taxon>
        <taxon>Hypocreomycetidae</taxon>
        <taxon>Glomerellales</taxon>
        <taxon>Glomerellaceae</taxon>
        <taxon>Colletotrichum</taxon>
        <taxon>Colletotrichum acutatum species complex</taxon>
    </lineage>
</organism>
<keyword evidence="3" id="KW-1185">Reference proteome</keyword>
<feature type="transmembrane region" description="Helical" evidence="1">
    <location>
        <begin position="18"/>
        <end position="35"/>
    </location>
</feature>
<evidence type="ECO:0000313" key="2">
    <source>
        <dbReference type="EMBL" id="KXH43214.1"/>
    </source>
</evidence>
<reference evidence="2 3" key="1">
    <citation type="submission" date="2014-02" db="EMBL/GenBank/DDBJ databases">
        <title>The genome sequence of Colletotrichum salicis CBS 607.94.</title>
        <authorList>
            <person name="Baroncelli R."/>
            <person name="Thon M.R."/>
        </authorList>
    </citation>
    <scope>NUCLEOTIDE SEQUENCE [LARGE SCALE GENOMIC DNA]</scope>
    <source>
        <strain evidence="2 3">CBS 607.94</strain>
    </source>
</reference>
<comment type="caution">
    <text evidence="2">The sequence shown here is derived from an EMBL/GenBank/DDBJ whole genome shotgun (WGS) entry which is preliminary data.</text>
</comment>
<accession>A0A135T4Z2</accession>
<evidence type="ECO:0000313" key="3">
    <source>
        <dbReference type="Proteomes" id="UP000070121"/>
    </source>
</evidence>
<keyword evidence="1" id="KW-0472">Membrane</keyword>
<keyword evidence="1" id="KW-1133">Transmembrane helix</keyword>
<dbReference type="EMBL" id="JFFI01002110">
    <property type="protein sequence ID" value="KXH43214.1"/>
    <property type="molecule type" value="Genomic_DNA"/>
</dbReference>
<name>A0A135T4Z2_9PEZI</name>
<dbReference type="AlphaFoldDB" id="A0A135T4Z2"/>
<dbReference type="Proteomes" id="UP000070121">
    <property type="component" value="Unassembled WGS sequence"/>
</dbReference>
<proteinExistence type="predicted"/>